<gene>
    <name evidence="3" type="ORF">KDAU_51750</name>
</gene>
<evidence type="ECO:0000256" key="1">
    <source>
        <dbReference type="ARBA" id="ARBA00006484"/>
    </source>
</evidence>
<dbReference type="PANTHER" id="PTHR43477:SF1">
    <property type="entry name" value="DIHYDROANTICAPSIN 7-DEHYDROGENASE"/>
    <property type="match status" value="1"/>
</dbReference>
<dbReference type="Pfam" id="PF13561">
    <property type="entry name" value="adh_short_C2"/>
    <property type="match status" value="1"/>
</dbReference>
<reference evidence="4" key="1">
    <citation type="submission" date="2018-12" db="EMBL/GenBank/DDBJ databases">
        <title>Tengunoibacter tsumagoiensis gen. nov., sp. nov., Dictyobacter kobayashii sp. nov., D. alpinus sp. nov., and D. joshuensis sp. nov. and description of Dictyobacteraceae fam. nov. within the order Ktedonobacterales isolated from Tengu-no-mugimeshi.</title>
        <authorList>
            <person name="Wang C.M."/>
            <person name="Zheng Y."/>
            <person name="Sakai Y."/>
            <person name="Toyoda A."/>
            <person name="Minakuchi Y."/>
            <person name="Abe K."/>
            <person name="Yokota A."/>
            <person name="Yabe S."/>
        </authorList>
    </citation>
    <scope>NUCLEOTIDE SEQUENCE [LARGE SCALE GENOMIC DNA]</scope>
    <source>
        <strain evidence="4">S-27</strain>
    </source>
</reference>
<proteinExistence type="inferred from homology"/>
<dbReference type="PRINTS" id="PR00081">
    <property type="entry name" value="GDHRDH"/>
</dbReference>
<evidence type="ECO:0000313" key="4">
    <source>
        <dbReference type="Proteomes" id="UP000287224"/>
    </source>
</evidence>
<keyword evidence="2" id="KW-0560">Oxidoreductase</keyword>
<dbReference type="InterPro" id="IPR036291">
    <property type="entry name" value="NAD(P)-bd_dom_sf"/>
</dbReference>
<dbReference type="Proteomes" id="UP000287224">
    <property type="component" value="Unassembled WGS sequence"/>
</dbReference>
<dbReference type="InterPro" id="IPR002347">
    <property type="entry name" value="SDR_fam"/>
</dbReference>
<dbReference type="PANTHER" id="PTHR43477">
    <property type="entry name" value="DIHYDROANTICAPSIN 7-DEHYDROGENASE"/>
    <property type="match status" value="1"/>
</dbReference>
<dbReference type="SUPFAM" id="SSF51735">
    <property type="entry name" value="NAD(P)-binding Rossmann-fold domains"/>
    <property type="match status" value="1"/>
</dbReference>
<dbReference type="Gene3D" id="3.40.50.720">
    <property type="entry name" value="NAD(P)-binding Rossmann-like Domain"/>
    <property type="match status" value="1"/>
</dbReference>
<name>A0A401ZM39_9CHLR</name>
<sequence length="216" mass="23497">MAAREGATMVVASSRRENVDHAVARLPKGTEGYTIDLSNEEHVRGFFDQIGAFDHLVFTAGDMLRMNEVSETNMEQARHVFDLRFWGAFMAVKYGRSQIRPGGSIVLTSGIVGRHPRKGQTVGAAISGAVEALTRALAIELAPIRVNAVCPGPVITEMWGHMSEEDRAAMSRRIGQTLPVGRAGEPHDLAQTYLYLMREAFSTGQVIIVDGGAIFV</sequence>
<keyword evidence="4" id="KW-1185">Reference proteome</keyword>
<organism evidence="3 4">
    <name type="scientific">Dictyobacter aurantiacus</name>
    <dbReference type="NCBI Taxonomy" id="1936993"/>
    <lineage>
        <taxon>Bacteria</taxon>
        <taxon>Bacillati</taxon>
        <taxon>Chloroflexota</taxon>
        <taxon>Ktedonobacteria</taxon>
        <taxon>Ktedonobacterales</taxon>
        <taxon>Dictyobacteraceae</taxon>
        <taxon>Dictyobacter</taxon>
    </lineage>
</organism>
<dbReference type="InterPro" id="IPR051122">
    <property type="entry name" value="SDR_DHRS6-like"/>
</dbReference>
<comment type="similarity">
    <text evidence="1">Belongs to the short-chain dehydrogenases/reductases (SDR) family.</text>
</comment>
<protein>
    <submittedName>
        <fullName evidence="3">Short-chain dehydrogenase</fullName>
    </submittedName>
</protein>
<comment type="caution">
    <text evidence="3">The sequence shown here is derived from an EMBL/GenBank/DDBJ whole genome shotgun (WGS) entry which is preliminary data.</text>
</comment>
<dbReference type="GO" id="GO:0016491">
    <property type="term" value="F:oxidoreductase activity"/>
    <property type="evidence" value="ECO:0007669"/>
    <property type="project" value="UniProtKB-KW"/>
</dbReference>
<evidence type="ECO:0000256" key="2">
    <source>
        <dbReference type="ARBA" id="ARBA00023002"/>
    </source>
</evidence>
<dbReference type="AlphaFoldDB" id="A0A401ZM39"/>
<accession>A0A401ZM39</accession>
<dbReference type="EMBL" id="BIFQ01000002">
    <property type="protein sequence ID" value="GCE07846.1"/>
    <property type="molecule type" value="Genomic_DNA"/>
</dbReference>
<evidence type="ECO:0000313" key="3">
    <source>
        <dbReference type="EMBL" id="GCE07846.1"/>
    </source>
</evidence>